<dbReference type="EMBL" id="AJ965256">
    <property type="protein sequence ID" value="CAI83520.1"/>
    <property type="molecule type" value="Genomic_DNA"/>
</dbReference>
<dbReference type="Proteomes" id="UP000000433">
    <property type="component" value="Chromosome"/>
</dbReference>
<dbReference type="InterPro" id="IPR004358">
    <property type="entry name" value="Sig_transdc_His_kin-like_C"/>
</dbReference>
<evidence type="ECO:0000256" key="3">
    <source>
        <dbReference type="ARBA" id="ARBA00022553"/>
    </source>
</evidence>
<dbReference type="GO" id="GO:0000155">
    <property type="term" value="F:phosphorelay sensor kinase activity"/>
    <property type="evidence" value="ECO:0007669"/>
    <property type="project" value="InterPro"/>
</dbReference>
<dbReference type="SMART" id="SM00388">
    <property type="entry name" value="HisKA"/>
    <property type="match status" value="1"/>
</dbReference>
<feature type="domain" description="Histidine kinase" evidence="7">
    <location>
        <begin position="221"/>
        <end position="430"/>
    </location>
</feature>
<dbReference type="SUPFAM" id="SSF55785">
    <property type="entry name" value="PYP-like sensor domain (PAS domain)"/>
    <property type="match status" value="1"/>
</dbReference>
<evidence type="ECO:0000256" key="6">
    <source>
        <dbReference type="ARBA" id="ARBA00023012"/>
    </source>
</evidence>
<dbReference type="CDD" id="cd00130">
    <property type="entry name" value="PAS"/>
    <property type="match status" value="1"/>
</dbReference>
<sequence>MIRYIALSNKTKFSGINSPNHRISLAKLSTKRKSNPHMLFTNRRLANTNLRKQMEEQKNQRLNFQKLYRKYKAIFEFSGDPIVISEIKSVGPHGRTIIEVNEAAIKHFGYSRSELLLHDTAFLHPDEEVDIVLPWVGQELTRKHHVFFEAKHKRKDGSIVDVEIHATMIAIDDSPISLAVIRDISDRKNFEKKSQDLHLAEQNLRQELENQIQQRTEFYKALVHELKTPLTPIVLNSEVLEDNLEGESKKLANNINIASLELLTRINELYDMAKGEVGILKITRSWIYLDELVNELFGLFSSSLNHKQLNLRIFFSPDLPLIYADPYRLKQVLINLLNNSITFSPPKGQIVLICTARDSEIVMDVIDEGIGISDDDLQKLFKPYVLTKSDGLGLGLSLSKKIVELHNGEIKAESTLGWGSKFSVILPVCNPD</sequence>
<keyword evidence="5 9" id="KW-0418">Kinase</keyword>
<dbReference type="Pfam" id="PF02518">
    <property type="entry name" value="HATPase_c"/>
    <property type="match status" value="1"/>
</dbReference>
<dbReference type="FunFam" id="3.30.565.10:FF:000006">
    <property type="entry name" value="Sensor histidine kinase WalK"/>
    <property type="match status" value="1"/>
</dbReference>
<dbReference type="SUPFAM" id="SSF47384">
    <property type="entry name" value="Homodimeric domain of signal transducing histidine kinase"/>
    <property type="match status" value="1"/>
</dbReference>
<evidence type="ECO:0000256" key="4">
    <source>
        <dbReference type="ARBA" id="ARBA00022679"/>
    </source>
</evidence>
<proteinExistence type="predicted"/>
<dbReference type="InterPro" id="IPR036890">
    <property type="entry name" value="HATPase_C_sf"/>
</dbReference>
<dbReference type="InterPro" id="IPR005467">
    <property type="entry name" value="His_kinase_dom"/>
</dbReference>
<keyword evidence="4" id="KW-0808">Transferase</keyword>
<dbReference type="KEGG" id="deh:cbdbA1496"/>
<keyword evidence="6" id="KW-0902">Two-component regulatory system</keyword>
<dbReference type="PRINTS" id="PR00344">
    <property type="entry name" value="BCTRLSENSOR"/>
</dbReference>
<evidence type="ECO:0000259" key="8">
    <source>
        <dbReference type="PROSITE" id="PS50112"/>
    </source>
</evidence>
<dbReference type="Gene3D" id="3.30.450.20">
    <property type="entry name" value="PAS domain"/>
    <property type="match status" value="1"/>
</dbReference>
<accession>A0A916P5K5</accession>
<dbReference type="Pfam" id="PF13426">
    <property type="entry name" value="PAS_9"/>
    <property type="match status" value="1"/>
</dbReference>
<dbReference type="Gene3D" id="1.10.287.130">
    <property type="match status" value="1"/>
</dbReference>
<dbReference type="PANTHER" id="PTHR43711:SF1">
    <property type="entry name" value="HISTIDINE KINASE 1"/>
    <property type="match status" value="1"/>
</dbReference>
<comment type="catalytic activity">
    <reaction evidence="1">
        <text>ATP + protein L-histidine = ADP + protein N-phospho-L-histidine.</text>
        <dbReference type="EC" id="2.7.13.3"/>
    </reaction>
</comment>
<dbReference type="SUPFAM" id="SSF55874">
    <property type="entry name" value="ATPase domain of HSP90 chaperone/DNA topoisomerase II/histidine kinase"/>
    <property type="match status" value="1"/>
</dbReference>
<keyword evidence="10" id="KW-1185">Reference proteome</keyword>
<gene>
    <name evidence="9" type="primary">rdhC</name>
    <name evidence="9" type="ordered locus">cbdbA1496</name>
</gene>
<dbReference type="InterPro" id="IPR000014">
    <property type="entry name" value="PAS"/>
</dbReference>
<protein>
    <recommendedName>
        <fullName evidence="2">histidine kinase</fullName>
        <ecNumber evidence="2">2.7.13.3</ecNumber>
    </recommendedName>
</protein>
<dbReference type="InterPro" id="IPR035965">
    <property type="entry name" value="PAS-like_dom_sf"/>
</dbReference>
<dbReference type="CDD" id="cd00082">
    <property type="entry name" value="HisKA"/>
    <property type="match status" value="1"/>
</dbReference>
<evidence type="ECO:0000256" key="2">
    <source>
        <dbReference type="ARBA" id="ARBA00012438"/>
    </source>
</evidence>
<dbReference type="InterPro" id="IPR003594">
    <property type="entry name" value="HATPase_dom"/>
</dbReference>
<dbReference type="Pfam" id="PF00512">
    <property type="entry name" value="HisKA"/>
    <property type="match status" value="1"/>
</dbReference>
<evidence type="ECO:0000259" key="7">
    <source>
        <dbReference type="PROSITE" id="PS50109"/>
    </source>
</evidence>
<evidence type="ECO:0000256" key="5">
    <source>
        <dbReference type="ARBA" id="ARBA00022777"/>
    </source>
</evidence>
<dbReference type="Gene3D" id="3.30.565.10">
    <property type="entry name" value="Histidine kinase-like ATPase, C-terminal domain"/>
    <property type="match status" value="1"/>
</dbReference>
<dbReference type="PROSITE" id="PS50109">
    <property type="entry name" value="HIS_KIN"/>
    <property type="match status" value="1"/>
</dbReference>
<name>A0A916P5K5_DEHMC</name>
<evidence type="ECO:0000313" key="10">
    <source>
        <dbReference type="Proteomes" id="UP000000433"/>
    </source>
</evidence>
<feature type="domain" description="PAS" evidence="8">
    <location>
        <begin position="67"/>
        <end position="127"/>
    </location>
</feature>
<dbReference type="InterPro" id="IPR036097">
    <property type="entry name" value="HisK_dim/P_sf"/>
</dbReference>
<dbReference type="PANTHER" id="PTHR43711">
    <property type="entry name" value="TWO-COMPONENT HISTIDINE KINASE"/>
    <property type="match status" value="1"/>
</dbReference>
<dbReference type="InterPro" id="IPR050736">
    <property type="entry name" value="Sensor_HK_Regulatory"/>
</dbReference>
<organism evidence="9 10">
    <name type="scientific">Dehalococcoides mccartyi (strain CBDB1)</name>
    <dbReference type="NCBI Taxonomy" id="255470"/>
    <lineage>
        <taxon>Bacteria</taxon>
        <taxon>Bacillati</taxon>
        <taxon>Chloroflexota</taxon>
        <taxon>Dehalococcoidia</taxon>
        <taxon>Dehalococcoidales</taxon>
        <taxon>Dehalococcoidaceae</taxon>
        <taxon>Dehalococcoides</taxon>
    </lineage>
</organism>
<reference evidence="9 10" key="1">
    <citation type="journal article" date="2005" name="Nat. Biotechnol.">
        <title>Genome sequence of the chlorinated compound-respiring bacterium Dehalococcoides species strain CBDB1.</title>
        <authorList>
            <person name="Kube M."/>
            <person name="Beck A."/>
            <person name="Zinder S.H."/>
            <person name="Kuhl H."/>
            <person name="Reinhardt R."/>
            <person name="Adrian L."/>
        </authorList>
    </citation>
    <scope>NUCLEOTIDE SEQUENCE [LARGE SCALE GENOMIC DNA]</scope>
    <source>
        <strain evidence="9 10">CBDB1</strain>
    </source>
</reference>
<evidence type="ECO:0000313" key="9">
    <source>
        <dbReference type="EMBL" id="CAI83520.1"/>
    </source>
</evidence>
<dbReference type="SMART" id="SM00387">
    <property type="entry name" value="HATPase_c"/>
    <property type="match status" value="1"/>
</dbReference>
<keyword evidence="3" id="KW-0597">Phosphoprotein</keyword>
<dbReference type="AlphaFoldDB" id="A0A916P5K5"/>
<dbReference type="InterPro" id="IPR003661">
    <property type="entry name" value="HisK_dim/P_dom"/>
</dbReference>
<dbReference type="EC" id="2.7.13.3" evidence="2"/>
<evidence type="ECO:0000256" key="1">
    <source>
        <dbReference type="ARBA" id="ARBA00000085"/>
    </source>
</evidence>
<dbReference type="NCBIfam" id="TIGR00229">
    <property type="entry name" value="sensory_box"/>
    <property type="match status" value="1"/>
</dbReference>
<dbReference type="PROSITE" id="PS50112">
    <property type="entry name" value="PAS"/>
    <property type="match status" value="1"/>
</dbReference>